<proteinExistence type="predicted"/>
<dbReference type="EMBL" id="CAJPEV010004434">
    <property type="protein sequence ID" value="CAG0901777.1"/>
    <property type="molecule type" value="Genomic_DNA"/>
</dbReference>
<feature type="region of interest" description="Disordered" evidence="1">
    <location>
        <begin position="25"/>
        <end position="64"/>
    </location>
</feature>
<evidence type="ECO:0000256" key="1">
    <source>
        <dbReference type="SAM" id="MobiDB-lite"/>
    </source>
</evidence>
<keyword evidence="3" id="KW-1185">Reference proteome</keyword>
<dbReference type="AlphaFoldDB" id="A0A7R9FRX0"/>
<protein>
    <submittedName>
        <fullName evidence="2">Uncharacterized protein</fullName>
    </submittedName>
</protein>
<evidence type="ECO:0000313" key="2">
    <source>
        <dbReference type="EMBL" id="CAD7252440.1"/>
    </source>
</evidence>
<dbReference type="EMBL" id="LR903951">
    <property type="protein sequence ID" value="CAD7252440.1"/>
    <property type="molecule type" value="Genomic_DNA"/>
</dbReference>
<evidence type="ECO:0000313" key="3">
    <source>
        <dbReference type="Proteomes" id="UP000677054"/>
    </source>
</evidence>
<organism evidence="2">
    <name type="scientific">Darwinula stevensoni</name>
    <dbReference type="NCBI Taxonomy" id="69355"/>
    <lineage>
        <taxon>Eukaryota</taxon>
        <taxon>Metazoa</taxon>
        <taxon>Ecdysozoa</taxon>
        <taxon>Arthropoda</taxon>
        <taxon>Crustacea</taxon>
        <taxon>Oligostraca</taxon>
        <taxon>Ostracoda</taxon>
        <taxon>Podocopa</taxon>
        <taxon>Podocopida</taxon>
        <taxon>Darwinulocopina</taxon>
        <taxon>Darwinuloidea</taxon>
        <taxon>Darwinulidae</taxon>
        <taxon>Darwinula</taxon>
    </lineage>
</organism>
<feature type="compositionally biased region" description="Basic and acidic residues" evidence="1">
    <location>
        <begin position="46"/>
        <end position="56"/>
    </location>
</feature>
<accession>A0A7R9FRX0</accession>
<reference evidence="2" key="1">
    <citation type="submission" date="2020-11" db="EMBL/GenBank/DDBJ databases">
        <authorList>
            <person name="Tran Van P."/>
        </authorList>
    </citation>
    <scope>NUCLEOTIDE SEQUENCE</scope>
</reference>
<gene>
    <name evidence="2" type="ORF">DSTB1V02_LOCUS12198</name>
</gene>
<dbReference type="Proteomes" id="UP000677054">
    <property type="component" value="Unassembled WGS sequence"/>
</dbReference>
<name>A0A7R9FRX0_9CRUS</name>
<sequence>MRIISMRKHYPLRFLLPSRTLLLQRHHQRNGAERGPSGLPRRRGPERHAFPPRECEPPLPIPSK</sequence>